<evidence type="ECO:0000256" key="1">
    <source>
        <dbReference type="SAM" id="MobiDB-lite"/>
    </source>
</evidence>
<comment type="caution">
    <text evidence="2">The sequence shown here is derived from an EMBL/GenBank/DDBJ whole genome shotgun (WGS) entry which is preliminary data.</text>
</comment>
<evidence type="ECO:0000313" key="4">
    <source>
        <dbReference type="Proteomes" id="UP001604277"/>
    </source>
</evidence>
<reference evidence="2" key="1">
    <citation type="submission" date="2024-07" db="EMBL/GenBank/DDBJ databases">
        <title>Two chromosome-level genome assemblies of Korean endemic species Abeliophyllum distichum and Forsythia ovata (Oleaceae).</title>
        <authorList>
            <person name="Mun J.H."/>
        </authorList>
    </citation>
    <scope>NUCLEOTIDE SEQUENCE</scope>
    <source>
        <strain evidence="2">KNKB202402200001</strain>
        <tissue evidence="2">Leaf</tissue>
    </source>
</reference>
<reference evidence="4" key="2">
    <citation type="submission" date="2024-07" db="EMBL/GenBank/DDBJ databases">
        <title>Two chromosome-level genome assemblies of Korean endemic species Abeliophyllum distichum and Forsythia ovata (Oleaceae).</title>
        <authorList>
            <person name="Jang H."/>
        </authorList>
    </citation>
    <scope>NUCLEOTIDE SEQUENCE [LARGE SCALE GENOMIC DNA]</scope>
</reference>
<sequence>MWLNPLCWCCNVGTTYLYLGDVCSLSAELQKCSRQCWFCERGVARGRGLTFRITPSPAKKLLSPSRSLSPSLSQSSRDSHPCNKGGCSPLRLAANLRRRYLQSECFGSAQWNPSFMLSPPKEHLVEKHCGSA</sequence>
<dbReference type="Proteomes" id="UP001604277">
    <property type="component" value="Unassembled WGS sequence"/>
</dbReference>
<feature type="compositionally biased region" description="Low complexity" evidence="1">
    <location>
        <begin position="59"/>
        <end position="76"/>
    </location>
</feature>
<name>A0ABD1T2P7_9LAMI</name>
<organism evidence="2 4">
    <name type="scientific">Forsythia ovata</name>
    <dbReference type="NCBI Taxonomy" id="205694"/>
    <lineage>
        <taxon>Eukaryota</taxon>
        <taxon>Viridiplantae</taxon>
        <taxon>Streptophyta</taxon>
        <taxon>Embryophyta</taxon>
        <taxon>Tracheophyta</taxon>
        <taxon>Spermatophyta</taxon>
        <taxon>Magnoliopsida</taxon>
        <taxon>eudicotyledons</taxon>
        <taxon>Gunneridae</taxon>
        <taxon>Pentapetalae</taxon>
        <taxon>asterids</taxon>
        <taxon>lamiids</taxon>
        <taxon>Lamiales</taxon>
        <taxon>Oleaceae</taxon>
        <taxon>Forsythieae</taxon>
        <taxon>Forsythia</taxon>
    </lineage>
</organism>
<keyword evidence="4" id="KW-1185">Reference proteome</keyword>
<dbReference type="EMBL" id="JBFOLJ010000009">
    <property type="protein sequence ID" value="KAL2507431.1"/>
    <property type="molecule type" value="Genomic_DNA"/>
</dbReference>
<evidence type="ECO:0000313" key="2">
    <source>
        <dbReference type="EMBL" id="KAL2506977.1"/>
    </source>
</evidence>
<dbReference type="AlphaFoldDB" id="A0ABD1T2P7"/>
<proteinExistence type="predicted"/>
<gene>
    <name evidence="2" type="ORF">Fot_30624</name>
    <name evidence="3" type="ORF">Fot_31078</name>
</gene>
<accession>A0ABD1T2P7</accession>
<evidence type="ECO:0000313" key="3">
    <source>
        <dbReference type="EMBL" id="KAL2507431.1"/>
    </source>
</evidence>
<dbReference type="EMBL" id="JBFOLJ010000009">
    <property type="protein sequence ID" value="KAL2506977.1"/>
    <property type="molecule type" value="Genomic_DNA"/>
</dbReference>
<feature type="region of interest" description="Disordered" evidence="1">
    <location>
        <begin position="59"/>
        <end position="86"/>
    </location>
</feature>
<protein>
    <submittedName>
        <fullName evidence="2">Uncharacterized protein</fullName>
    </submittedName>
</protein>